<feature type="chain" id="PRO_5020367299" evidence="1">
    <location>
        <begin position="23"/>
        <end position="166"/>
    </location>
</feature>
<dbReference type="EMBL" id="CP026538">
    <property type="protein sequence ID" value="QAZ66071.1"/>
    <property type="molecule type" value="Genomic_DNA"/>
</dbReference>
<keyword evidence="3" id="KW-1185">Reference proteome</keyword>
<dbReference type="OrthoDB" id="5455778at2"/>
<accession>A0A4P6HG29</accession>
<proteinExistence type="predicted"/>
<reference evidence="2 3" key="1">
    <citation type="submission" date="2018-02" db="EMBL/GenBank/DDBJ databases">
        <title>Genome sequence of Desulfovibrio carbinolicus DSM 3852.</title>
        <authorList>
            <person name="Wilbanks E."/>
            <person name="Skennerton C.T."/>
            <person name="Orphan V.J."/>
        </authorList>
    </citation>
    <scope>NUCLEOTIDE SEQUENCE [LARGE SCALE GENOMIC DNA]</scope>
    <source>
        <strain evidence="2 3">DSM 3852</strain>
    </source>
</reference>
<feature type="signal peptide" evidence="1">
    <location>
        <begin position="1"/>
        <end position="22"/>
    </location>
</feature>
<dbReference type="AlphaFoldDB" id="A0A4P6HG29"/>
<dbReference type="Pfam" id="PF13801">
    <property type="entry name" value="Metal_resist"/>
    <property type="match status" value="1"/>
</dbReference>
<organism evidence="2 3">
    <name type="scientific">Solidesulfovibrio carbinolicus</name>
    <dbReference type="NCBI Taxonomy" id="296842"/>
    <lineage>
        <taxon>Bacteria</taxon>
        <taxon>Pseudomonadati</taxon>
        <taxon>Thermodesulfobacteriota</taxon>
        <taxon>Desulfovibrionia</taxon>
        <taxon>Desulfovibrionales</taxon>
        <taxon>Desulfovibrionaceae</taxon>
        <taxon>Solidesulfovibrio</taxon>
    </lineage>
</organism>
<evidence type="ECO:0000313" key="3">
    <source>
        <dbReference type="Proteomes" id="UP000293296"/>
    </source>
</evidence>
<dbReference type="Gene3D" id="1.20.120.1490">
    <property type="match status" value="1"/>
</dbReference>
<protein>
    <submittedName>
        <fullName evidence="2">Pilus assembly protein</fullName>
    </submittedName>
</protein>
<gene>
    <name evidence="2" type="ORF">C3Y92_01960</name>
</gene>
<name>A0A4P6HG29_9BACT</name>
<dbReference type="RefSeq" id="WP_129349002.1">
    <property type="nucleotide sequence ID" value="NZ_CP026538.1"/>
</dbReference>
<evidence type="ECO:0000256" key="1">
    <source>
        <dbReference type="SAM" id="SignalP"/>
    </source>
</evidence>
<dbReference type="InterPro" id="IPR025961">
    <property type="entry name" value="Metal_resist"/>
</dbReference>
<keyword evidence="1" id="KW-0732">Signal</keyword>
<dbReference type="KEGG" id="dcb:C3Y92_01960"/>
<evidence type="ECO:0000313" key="2">
    <source>
        <dbReference type="EMBL" id="QAZ66071.1"/>
    </source>
</evidence>
<dbReference type="Proteomes" id="UP000293296">
    <property type="component" value="Chromosome"/>
</dbReference>
<sequence>MKKLCYGLLTLAILVGSAFAVAAGPGPGGPGGPGPEGLLDRLLSLKLTDAQKHDVAVVFKNNRQAFDAGMAAMREAFDAMGLVMRTEPGNEERVRQASRAVAAAAEDMAVLRGKVEASVLVLLTPQQRKLWEETLPPRPPRDAKERFHAGHELVNEWIDSHAGANS</sequence>